<accession>A0A4Q2UEV9</accession>
<keyword evidence="5" id="KW-1185">Reference proteome</keyword>
<proteinExistence type="predicted"/>
<dbReference type="GO" id="GO:0005576">
    <property type="term" value="C:extracellular region"/>
    <property type="evidence" value="ECO:0007669"/>
    <property type="project" value="UniProtKB-SubCell"/>
</dbReference>
<evidence type="ECO:0000256" key="3">
    <source>
        <dbReference type="SAM" id="SignalP"/>
    </source>
</evidence>
<evidence type="ECO:0000313" key="4">
    <source>
        <dbReference type="EMBL" id="RYC33767.1"/>
    </source>
</evidence>
<evidence type="ECO:0000313" key="5">
    <source>
        <dbReference type="Proteomes" id="UP000290759"/>
    </source>
</evidence>
<dbReference type="SUPFAM" id="SSF63829">
    <property type="entry name" value="Calcium-dependent phosphotriesterase"/>
    <property type="match status" value="1"/>
</dbReference>
<dbReference type="PANTHER" id="PTHR10009">
    <property type="entry name" value="PROTEIN YELLOW-RELATED"/>
    <property type="match status" value="1"/>
</dbReference>
<sequence length="393" mass="42358">MPRSTLTRFLLATTMIGALATAAAAAPQVAAAPVAKPETPSAKIEKVMSFDRQVTGVAVSEDGRIFVNFPRWFEDSPVSVAEIKNGKLVPYPDEAWNSFRAADPKDPGDRFVCVQAETADGHGHLWVVDPAAPATGFIVPGGPKLVEIDLKTDKVIRNYRFGGDVAPQGSYLNDVRISPDGKYAYMTDSGAQGALVVLDIATGKAHRTLDGAMPTQVDPDVKVVIGGKELHEADGKGVAFAADSISLDPKGEYLYFQPVTAKTLYRIPTSALQDAGLAPDQVAAKVETVSASEPNDGLWQDKTGKLYFSAVQKNAIETQEPGAKERHVLVKDPRLVWPDTFAEGPNAELYVTNSAIQNSPRYNAHGWTEKTFNLWKIVPEKKGEIAGNPAFDR</sequence>
<dbReference type="Proteomes" id="UP000290759">
    <property type="component" value="Unassembled WGS sequence"/>
</dbReference>
<keyword evidence="3" id="KW-0732">Signal</keyword>
<gene>
    <name evidence="4" type="ORF">D3273_00485</name>
</gene>
<dbReference type="Pfam" id="PF03022">
    <property type="entry name" value="MRJP"/>
    <property type="match status" value="1"/>
</dbReference>
<evidence type="ECO:0008006" key="6">
    <source>
        <dbReference type="Google" id="ProtNLM"/>
    </source>
</evidence>
<dbReference type="InterPro" id="IPR017996">
    <property type="entry name" value="MRJP/yellow-related"/>
</dbReference>
<reference evidence="4 5" key="1">
    <citation type="submission" date="2018-12" db="EMBL/GenBank/DDBJ databases">
        <authorList>
            <person name="Grouzdev D.S."/>
            <person name="Krutkina M.S."/>
        </authorList>
    </citation>
    <scope>NUCLEOTIDE SEQUENCE [LARGE SCALE GENOMIC DNA]</scope>
    <source>
        <strain evidence="4 5">RmlP026</strain>
    </source>
</reference>
<comment type="caution">
    <text evidence="4">The sequence shown here is derived from an EMBL/GenBank/DDBJ whole genome shotgun (WGS) entry which is preliminary data.</text>
</comment>
<protein>
    <recommendedName>
        <fullName evidence="6">Gluconolaconase</fullName>
    </recommendedName>
</protein>
<dbReference type="InterPro" id="IPR011042">
    <property type="entry name" value="6-blade_b-propeller_TolB-like"/>
</dbReference>
<keyword evidence="2" id="KW-0964">Secreted</keyword>
<comment type="subcellular location">
    <subcellularLocation>
        <location evidence="1">Secreted</location>
    </subcellularLocation>
</comment>
<dbReference type="Gene3D" id="2.120.10.30">
    <property type="entry name" value="TolB, C-terminal domain"/>
    <property type="match status" value="1"/>
</dbReference>
<organism evidence="4 5">
    <name type="scientific">Lichenibacterium minor</name>
    <dbReference type="NCBI Taxonomy" id="2316528"/>
    <lineage>
        <taxon>Bacteria</taxon>
        <taxon>Pseudomonadati</taxon>
        <taxon>Pseudomonadota</taxon>
        <taxon>Alphaproteobacteria</taxon>
        <taxon>Hyphomicrobiales</taxon>
        <taxon>Lichenihabitantaceae</taxon>
        <taxon>Lichenibacterium</taxon>
    </lineage>
</organism>
<dbReference type="PANTHER" id="PTHR10009:SF18">
    <property type="entry name" value="PROTEIN YELLOW-LIKE PROTEIN"/>
    <property type="match status" value="1"/>
</dbReference>
<feature type="signal peptide" evidence="3">
    <location>
        <begin position="1"/>
        <end position="25"/>
    </location>
</feature>
<reference evidence="4 5" key="2">
    <citation type="submission" date="2019-02" db="EMBL/GenBank/DDBJ databases">
        <title>'Lichenibacterium ramalinii' gen. nov. sp. nov., 'Lichenibacterium minor' gen. nov. sp. nov.</title>
        <authorList>
            <person name="Pankratov T."/>
        </authorList>
    </citation>
    <scope>NUCLEOTIDE SEQUENCE [LARGE SCALE GENOMIC DNA]</scope>
    <source>
        <strain evidence="4 5">RmlP026</strain>
    </source>
</reference>
<evidence type="ECO:0000256" key="1">
    <source>
        <dbReference type="ARBA" id="ARBA00004613"/>
    </source>
</evidence>
<name>A0A4Q2UEV9_9HYPH</name>
<dbReference type="EMBL" id="QYBB01000001">
    <property type="protein sequence ID" value="RYC33767.1"/>
    <property type="molecule type" value="Genomic_DNA"/>
</dbReference>
<feature type="chain" id="PRO_5020968261" description="Gluconolaconase" evidence="3">
    <location>
        <begin position="26"/>
        <end position="393"/>
    </location>
</feature>
<dbReference type="AlphaFoldDB" id="A0A4Q2UEV9"/>
<dbReference type="RefSeq" id="WP_129222626.1">
    <property type="nucleotide sequence ID" value="NZ_QYBB01000001.1"/>
</dbReference>
<dbReference type="OrthoDB" id="9797664at2"/>
<evidence type="ECO:0000256" key="2">
    <source>
        <dbReference type="ARBA" id="ARBA00022525"/>
    </source>
</evidence>